<evidence type="ECO:0000313" key="1">
    <source>
        <dbReference type="EMBL" id="JAH79470.1"/>
    </source>
</evidence>
<reference evidence="1" key="2">
    <citation type="journal article" date="2015" name="Fish Shellfish Immunol.">
        <title>Early steps in the European eel (Anguilla anguilla)-Vibrio vulnificus interaction in the gills: Role of the RtxA13 toxin.</title>
        <authorList>
            <person name="Callol A."/>
            <person name="Pajuelo D."/>
            <person name="Ebbesson L."/>
            <person name="Teles M."/>
            <person name="MacKenzie S."/>
            <person name="Amaro C."/>
        </authorList>
    </citation>
    <scope>NUCLEOTIDE SEQUENCE</scope>
</reference>
<name>A0A0E9VQ25_ANGAN</name>
<dbReference type="EMBL" id="GBXM01029107">
    <property type="protein sequence ID" value="JAH79470.1"/>
    <property type="molecule type" value="Transcribed_RNA"/>
</dbReference>
<organism evidence="1">
    <name type="scientific">Anguilla anguilla</name>
    <name type="common">European freshwater eel</name>
    <name type="synonym">Muraena anguilla</name>
    <dbReference type="NCBI Taxonomy" id="7936"/>
    <lineage>
        <taxon>Eukaryota</taxon>
        <taxon>Metazoa</taxon>
        <taxon>Chordata</taxon>
        <taxon>Craniata</taxon>
        <taxon>Vertebrata</taxon>
        <taxon>Euteleostomi</taxon>
        <taxon>Actinopterygii</taxon>
        <taxon>Neopterygii</taxon>
        <taxon>Teleostei</taxon>
        <taxon>Anguilliformes</taxon>
        <taxon>Anguillidae</taxon>
        <taxon>Anguilla</taxon>
    </lineage>
</organism>
<protein>
    <submittedName>
        <fullName evidence="1">Uncharacterized protein</fullName>
    </submittedName>
</protein>
<reference evidence="1" key="1">
    <citation type="submission" date="2014-11" db="EMBL/GenBank/DDBJ databases">
        <authorList>
            <person name="Amaro Gonzalez C."/>
        </authorList>
    </citation>
    <scope>NUCLEOTIDE SEQUENCE</scope>
</reference>
<sequence length="51" mass="5788">MPVLLVPRIMKIISCATRKGVFWSRTAVKGSNGSSWLVRPPYAYPRIRLTI</sequence>
<accession>A0A0E9VQ25</accession>
<proteinExistence type="predicted"/>
<dbReference type="AlphaFoldDB" id="A0A0E9VQ25"/>